<sequence length="215" mass="23462">MAAETETNGYEQRLEALVTRYKDINPDDLVSIVEGIINTAQGDLSSVNLKVYGEIEALSRYIHSARQEIASLRPDEITDEHIPAAGEELEAIVGATEQATNTIMESVEAIENEAANLPPETAERITNAVTNVYEACGFQDITGQRITKVIHCLTHIEEKVHALLETFGEPGDRPVRERKPQKTSEEADAALMNGPQSGESAISQDDIDALLASFD</sequence>
<dbReference type="GO" id="GO:0016787">
    <property type="term" value="F:hydrolase activity"/>
    <property type="evidence" value="ECO:0007669"/>
    <property type="project" value="UniProtKB-KW"/>
</dbReference>
<comment type="caution">
    <text evidence="2">The sequence shown here is derived from an EMBL/GenBank/DDBJ whole genome shotgun (WGS) entry which is preliminary data.</text>
</comment>
<evidence type="ECO:0000313" key="2">
    <source>
        <dbReference type="EMBL" id="MFC4351155.1"/>
    </source>
</evidence>
<dbReference type="Gene3D" id="1.10.287.500">
    <property type="entry name" value="Helix hairpin bin"/>
    <property type="match status" value="2"/>
</dbReference>
<dbReference type="Pfam" id="PF04344">
    <property type="entry name" value="CheZ"/>
    <property type="match status" value="1"/>
</dbReference>
<reference evidence="3" key="1">
    <citation type="journal article" date="2019" name="Int. J. Syst. Evol. Microbiol.">
        <title>The Global Catalogue of Microorganisms (GCM) 10K type strain sequencing project: providing services to taxonomists for standard genome sequencing and annotation.</title>
        <authorList>
            <consortium name="The Broad Institute Genomics Platform"/>
            <consortium name="The Broad Institute Genome Sequencing Center for Infectious Disease"/>
            <person name="Wu L."/>
            <person name="Ma J."/>
        </authorList>
    </citation>
    <scope>NUCLEOTIDE SEQUENCE [LARGE SCALE GENOMIC DNA]</scope>
    <source>
        <strain evidence="3">CECT 8472</strain>
    </source>
</reference>
<feature type="compositionally biased region" description="Polar residues" evidence="1">
    <location>
        <begin position="194"/>
        <end position="203"/>
    </location>
</feature>
<dbReference type="RefSeq" id="WP_382421494.1">
    <property type="nucleotide sequence ID" value="NZ_JBHSCW010000003.1"/>
</dbReference>
<gene>
    <name evidence="2" type="ORF">ACFOW6_06310</name>
</gene>
<organism evidence="2 3">
    <name type="scientific">Fodinicurvata halophila</name>
    <dbReference type="NCBI Taxonomy" id="1419723"/>
    <lineage>
        <taxon>Bacteria</taxon>
        <taxon>Pseudomonadati</taxon>
        <taxon>Pseudomonadota</taxon>
        <taxon>Alphaproteobacteria</taxon>
        <taxon>Rhodospirillales</taxon>
        <taxon>Rhodovibrionaceae</taxon>
        <taxon>Fodinicurvata</taxon>
    </lineage>
</organism>
<dbReference type="InterPro" id="IPR007439">
    <property type="entry name" value="Chemotax_Pase_CheZ"/>
</dbReference>
<dbReference type="SUPFAM" id="SSF75708">
    <property type="entry name" value="Chemotaxis phosphatase CheZ"/>
    <property type="match status" value="1"/>
</dbReference>
<evidence type="ECO:0000313" key="3">
    <source>
        <dbReference type="Proteomes" id="UP001595799"/>
    </source>
</evidence>
<feature type="region of interest" description="Disordered" evidence="1">
    <location>
        <begin position="167"/>
        <end position="204"/>
    </location>
</feature>
<proteinExistence type="predicted"/>
<keyword evidence="3" id="KW-1185">Reference proteome</keyword>
<feature type="compositionally biased region" description="Basic and acidic residues" evidence="1">
    <location>
        <begin position="170"/>
        <end position="185"/>
    </location>
</feature>
<protein>
    <submittedName>
        <fullName evidence="2">Protein phosphatase CheZ</fullName>
        <ecNumber evidence="2">3.6.1.-</ecNumber>
    </submittedName>
</protein>
<name>A0ABV8UIY7_9PROT</name>
<evidence type="ECO:0000256" key="1">
    <source>
        <dbReference type="SAM" id="MobiDB-lite"/>
    </source>
</evidence>
<keyword evidence="2" id="KW-0378">Hydrolase</keyword>
<dbReference type="Proteomes" id="UP001595799">
    <property type="component" value="Unassembled WGS sequence"/>
</dbReference>
<dbReference type="EC" id="3.6.1.-" evidence="2"/>
<dbReference type="EMBL" id="JBHSCW010000003">
    <property type="protein sequence ID" value="MFC4351155.1"/>
    <property type="molecule type" value="Genomic_DNA"/>
</dbReference>
<accession>A0ABV8UIY7</accession>